<keyword evidence="2" id="KW-1185">Reference proteome</keyword>
<sequence length="721" mass="81388">MKPRKLHSSILSRALSRALSSSTATTTSPQCGSAFPLKTVTVANFEPSLTELRHHVRSSDFVAIDLEMTGVTSSPWRDSFEFDRSDVRYLKVRDSASRFAVVQFGVCPFRWDHSIQSFVAYPYNFFVFPRQELAGFGPCNEFLCQTTSMDFLARYQFDFNACIHEGISYLSREQEREAIRSLNSTHDSEWSDISKLNDVRDTPSVNMADILFTARMKDKFSEWRDGLLQEQNQSGQIQGTRKDSKQQFQEMFFKTHPALKLDGFTSRQLKLIQLVVKKHFKDLSYFNVNNEVSGSQQIVVYTDSEDELNLLLKEVKEENHRAKEAKIQSAVGFRHVIDLLSSEQKLIVGHNCFLDIAHVYSKFIGPLPGTPEEFVASVNKCFPHIADTKILMNTNFMLQERMKKSKKSLAAAFTMFCPQIAGGSKSTELVSPSHVKVNVEVDDSRSSSWNPGGKHEAGYDAFMTGCIFAQLCNDLGVDFKLHESSKQLAFNEKLRKYINHLYLSWMHGDIIDLNTGDKVANSTPSYNLKRRYPKIMFENIVIIWGFPSNIKAGEVRECISKAFGLTAIVSVYHLDATAVFVQFSKTELVSDFLLLKESLERSNGPISVLHPLAKLLEGGNTCAANYDTYKEICGSPLSETLFADQANKVSMKWKTKLIENKISLSSEEHESSCLHDNANDVALNLVEKIKPNKIDQLRNDQSRGQASPSEIEESCVAEANL</sequence>
<proteinExistence type="predicted"/>
<name>A0ACB0J798_TRIPR</name>
<dbReference type="Proteomes" id="UP001177021">
    <property type="component" value="Unassembled WGS sequence"/>
</dbReference>
<accession>A0ACB0J798</accession>
<gene>
    <name evidence="1" type="ORF">MILVUS5_LOCUS9993</name>
</gene>
<evidence type="ECO:0000313" key="1">
    <source>
        <dbReference type="EMBL" id="CAJ2640076.1"/>
    </source>
</evidence>
<comment type="caution">
    <text evidence="1">The sequence shown here is derived from an EMBL/GenBank/DDBJ whole genome shotgun (WGS) entry which is preliminary data.</text>
</comment>
<organism evidence="1 2">
    <name type="scientific">Trifolium pratense</name>
    <name type="common">Red clover</name>
    <dbReference type="NCBI Taxonomy" id="57577"/>
    <lineage>
        <taxon>Eukaryota</taxon>
        <taxon>Viridiplantae</taxon>
        <taxon>Streptophyta</taxon>
        <taxon>Embryophyta</taxon>
        <taxon>Tracheophyta</taxon>
        <taxon>Spermatophyta</taxon>
        <taxon>Magnoliopsida</taxon>
        <taxon>eudicotyledons</taxon>
        <taxon>Gunneridae</taxon>
        <taxon>Pentapetalae</taxon>
        <taxon>rosids</taxon>
        <taxon>fabids</taxon>
        <taxon>Fabales</taxon>
        <taxon>Fabaceae</taxon>
        <taxon>Papilionoideae</taxon>
        <taxon>50 kb inversion clade</taxon>
        <taxon>NPAAA clade</taxon>
        <taxon>Hologalegina</taxon>
        <taxon>IRL clade</taxon>
        <taxon>Trifolieae</taxon>
        <taxon>Trifolium</taxon>
    </lineage>
</organism>
<reference evidence="1" key="1">
    <citation type="submission" date="2023-10" db="EMBL/GenBank/DDBJ databases">
        <authorList>
            <person name="Rodriguez Cubillos JULIANA M."/>
            <person name="De Vega J."/>
        </authorList>
    </citation>
    <scope>NUCLEOTIDE SEQUENCE</scope>
</reference>
<protein>
    <submittedName>
        <fullName evidence="1">Uncharacterized protein</fullName>
    </submittedName>
</protein>
<evidence type="ECO:0000313" key="2">
    <source>
        <dbReference type="Proteomes" id="UP001177021"/>
    </source>
</evidence>
<dbReference type="EMBL" id="CASHSV030000024">
    <property type="protein sequence ID" value="CAJ2640076.1"/>
    <property type="molecule type" value="Genomic_DNA"/>
</dbReference>